<dbReference type="PANTHER" id="PTHR43742:SF6">
    <property type="entry name" value="OXIDOREDUCTASE YYAE-RELATED"/>
    <property type="match status" value="1"/>
</dbReference>
<dbReference type="GO" id="GO:0046872">
    <property type="term" value="F:metal ion binding"/>
    <property type="evidence" value="ECO:0007669"/>
    <property type="project" value="UniProtKB-KW"/>
</dbReference>
<evidence type="ECO:0000259" key="8">
    <source>
        <dbReference type="PROSITE" id="PS51669"/>
    </source>
</evidence>
<evidence type="ECO:0000256" key="7">
    <source>
        <dbReference type="ARBA" id="ARBA00023014"/>
    </source>
</evidence>
<feature type="domain" description="4Fe-4S Mo/W bis-MGD-type" evidence="8">
    <location>
        <begin position="1"/>
        <end position="57"/>
    </location>
</feature>
<dbReference type="InterPro" id="IPR050612">
    <property type="entry name" value="Prok_Mopterin_Oxidored"/>
</dbReference>
<evidence type="ECO:0000313" key="10">
    <source>
        <dbReference type="Proteomes" id="UP000070657"/>
    </source>
</evidence>
<dbReference type="Gene3D" id="2.20.25.90">
    <property type="entry name" value="ADC-like domains"/>
    <property type="match status" value="1"/>
</dbReference>
<dbReference type="PROSITE" id="PS51669">
    <property type="entry name" value="4FE4S_MOW_BIS_MGD"/>
    <property type="match status" value="1"/>
</dbReference>
<dbReference type="Pfam" id="PF00384">
    <property type="entry name" value="Molybdopterin"/>
    <property type="match status" value="1"/>
</dbReference>
<dbReference type="GO" id="GO:0043546">
    <property type="term" value="F:molybdopterin cofactor binding"/>
    <property type="evidence" value="ECO:0007669"/>
    <property type="project" value="InterPro"/>
</dbReference>
<dbReference type="InterPro" id="IPR006656">
    <property type="entry name" value="Mopterin_OxRdtase"/>
</dbReference>
<dbReference type="EMBL" id="LHXP01000045">
    <property type="protein sequence ID" value="KXA92797.1"/>
    <property type="molecule type" value="Genomic_DNA"/>
</dbReference>
<dbReference type="GO" id="GO:0051536">
    <property type="term" value="F:iron-sulfur cluster binding"/>
    <property type="evidence" value="ECO:0007669"/>
    <property type="project" value="UniProtKB-KW"/>
</dbReference>
<evidence type="ECO:0000256" key="1">
    <source>
        <dbReference type="ARBA" id="ARBA00001942"/>
    </source>
</evidence>
<dbReference type="PANTHER" id="PTHR43742">
    <property type="entry name" value="TRIMETHYLAMINE-N-OXIDE REDUCTASE"/>
    <property type="match status" value="1"/>
</dbReference>
<dbReference type="PROSITE" id="PS00490">
    <property type="entry name" value="MOLYBDOPTERIN_PROK_2"/>
    <property type="match status" value="1"/>
</dbReference>
<dbReference type="Gene3D" id="3.40.228.10">
    <property type="entry name" value="Dimethylsulfoxide Reductase, domain 2"/>
    <property type="match status" value="1"/>
</dbReference>
<evidence type="ECO:0000256" key="3">
    <source>
        <dbReference type="ARBA" id="ARBA00022505"/>
    </source>
</evidence>
<gene>
    <name evidence="9" type="ORF">AKJ66_03510</name>
</gene>
<sequence length="696" mass="78435">MRKVLTACELCAWSCGMEVDLKAGRIEDVSGMDDHPLNRGKLCPKGASVRDYVYSEDRILHPLRKEGDEWREISWEEAFSTLIEKLQETGDNYSPKSLATIIGMPILLGGSSTVSFIRRFMDVYGSPNCFSPESICYRHQIIGQTLTLGKFCVPDVSKADCIVVWGHNPHNSKPPLAWQIDKAKGRGVRIIVIDPRRTRVADMADIHLQVEPGTDTALALGLMKAIVENELFDEEFVEEYCTGFPELKEHLEKQSMENIENLTRVDRTDIRKSAELFANSDGSCIVQGVNSLDQHATGVQNSRAIAILHALTGNIDSEGGFVRSSRFHTNYLRKENLLDEIPIGIEQHPLFYQVWNTHFGEGQSMYLYDALLGETPYPIETLIVSGSNPLITWPNSQKLAKGLKNVDFIAVMDLFMTETAEAADLVLPAASFMEREELCDYYSVIFGIPYVMLRKKVIESRGDSMSDVKFWLELAKGMSGDFDKHFPWKNPRDILKHVLKPSDHTLSELLDEHPEGIMFGDVQYGEHEKYQGFKTPSGKIELYSETLENQGHDPLPTFKEPKESIRSEKAEKFPLILTTGSRLLPFTHSQMRNIPKLKKLYKAKHSTQQCFAEINPVTAGKFDIKNGEEVKITTQRGEIKATAKVTEDIIERVVNIPHGWNKGNVNILTDNEPADPITGAPDLKSELCRISKARNF</sequence>
<comment type="cofactor">
    <cofactor evidence="1">
        <name>Mo-bis(molybdopterin guanine dinucleotide)</name>
        <dbReference type="ChEBI" id="CHEBI:60539"/>
    </cofactor>
</comment>
<dbReference type="SMART" id="SM00926">
    <property type="entry name" value="Molybdop_Fe4S4"/>
    <property type="match status" value="1"/>
</dbReference>
<organism evidence="9 10">
    <name type="scientific">candidate division MSBL1 archaeon SCGC-AAA259E22</name>
    <dbReference type="NCBI Taxonomy" id="1698265"/>
    <lineage>
        <taxon>Archaea</taxon>
        <taxon>Methanobacteriati</taxon>
        <taxon>Methanobacteriota</taxon>
        <taxon>candidate division MSBL1</taxon>
    </lineage>
</organism>
<name>A0A133UF05_9EURY</name>
<keyword evidence="7" id="KW-0411">Iron-sulfur</keyword>
<keyword evidence="4" id="KW-0479">Metal-binding</keyword>
<proteinExistence type="inferred from homology"/>
<evidence type="ECO:0000256" key="2">
    <source>
        <dbReference type="ARBA" id="ARBA00010312"/>
    </source>
</evidence>
<evidence type="ECO:0000256" key="6">
    <source>
        <dbReference type="ARBA" id="ARBA00023004"/>
    </source>
</evidence>
<keyword evidence="6" id="KW-0408">Iron</keyword>
<evidence type="ECO:0000313" key="9">
    <source>
        <dbReference type="EMBL" id="KXA92797.1"/>
    </source>
</evidence>
<dbReference type="InterPro" id="IPR009010">
    <property type="entry name" value="Asp_de-COase-like_dom_sf"/>
</dbReference>
<dbReference type="Pfam" id="PF04879">
    <property type="entry name" value="Molybdop_Fe4S4"/>
    <property type="match status" value="1"/>
</dbReference>
<protein>
    <submittedName>
        <fullName evidence="9">Molybdopterin oxidoreductase</fullName>
    </submittedName>
</protein>
<accession>A0A133UF05</accession>
<evidence type="ECO:0000256" key="5">
    <source>
        <dbReference type="ARBA" id="ARBA00023002"/>
    </source>
</evidence>
<comment type="caution">
    <text evidence="9">The sequence shown here is derived from an EMBL/GenBank/DDBJ whole genome shotgun (WGS) entry which is preliminary data.</text>
</comment>
<dbReference type="Pfam" id="PF01568">
    <property type="entry name" value="Molydop_binding"/>
    <property type="match status" value="1"/>
</dbReference>
<reference evidence="9 10" key="1">
    <citation type="journal article" date="2016" name="Sci. Rep.">
        <title>Metabolic traits of an uncultured archaeal lineage -MSBL1- from brine pools of the Red Sea.</title>
        <authorList>
            <person name="Mwirichia R."/>
            <person name="Alam I."/>
            <person name="Rashid M."/>
            <person name="Vinu M."/>
            <person name="Ba-Alawi W."/>
            <person name="Anthony Kamau A."/>
            <person name="Kamanda Ngugi D."/>
            <person name="Goker M."/>
            <person name="Klenk H.P."/>
            <person name="Bajic V."/>
            <person name="Stingl U."/>
        </authorList>
    </citation>
    <scope>NUCLEOTIDE SEQUENCE [LARGE SCALE GENOMIC DNA]</scope>
    <source>
        <strain evidence="9">SCGC-AAA259E22</strain>
    </source>
</reference>
<comment type="similarity">
    <text evidence="2">Belongs to the prokaryotic molybdopterin-containing oxidoreductase family.</text>
</comment>
<dbReference type="InterPro" id="IPR006655">
    <property type="entry name" value="Mopterin_OxRdtase_prok_CS"/>
</dbReference>
<keyword evidence="5" id="KW-0560">Oxidoreductase</keyword>
<dbReference type="SUPFAM" id="SSF53706">
    <property type="entry name" value="Formate dehydrogenase/DMSO reductase, domains 1-3"/>
    <property type="match status" value="1"/>
</dbReference>
<keyword evidence="10" id="KW-1185">Reference proteome</keyword>
<dbReference type="GO" id="GO:0016491">
    <property type="term" value="F:oxidoreductase activity"/>
    <property type="evidence" value="ECO:0007669"/>
    <property type="project" value="UniProtKB-KW"/>
</dbReference>
<dbReference type="Proteomes" id="UP000070657">
    <property type="component" value="Unassembled WGS sequence"/>
</dbReference>
<dbReference type="SUPFAM" id="SSF50692">
    <property type="entry name" value="ADC-like"/>
    <property type="match status" value="1"/>
</dbReference>
<keyword evidence="3" id="KW-0500">Molybdenum</keyword>
<dbReference type="Gene3D" id="2.40.40.20">
    <property type="match status" value="1"/>
</dbReference>
<dbReference type="AlphaFoldDB" id="A0A133UF05"/>
<evidence type="ECO:0000256" key="4">
    <source>
        <dbReference type="ARBA" id="ARBA00022723"/>
    </source>
</evidence>
<dbReference type="InterPro" id="IPR006963">
    <property type="entry name" value="Mopterin_OxRdtase_4Fe-4S_dom"/>
</dbReference>
<dbReference type="InterPro" id="IPR006657">
    <property type="entry name" value="MoPterin_dinucl-bd_dom"/>
</dbReference>
<dbReference type="Gene3D" id="3.40.50.740">
    <property type="match status" value="1"/>
</dbReference>